<dbReference type="Proteomes" id="UP000812277">
    <property type="component" value="Unassembled WGS sequence"/>
</dbReference>
<keyword evidence="3" id="KW-1185">Reference proteome</keyword>
<dbReference type="EMBL" id="JAHZIJ010000013">
    <property type="protein sequence ID" value="MBW7476493.1"/>
    <property type="molecule type" value="Genomic_DNA"/>
</dbReference>
<reference evidence="2 3" key="1">
    <citation type="submission" date="2021-07" db="EMBL/GenBank/DDBJ databases">
        <title>Paenibacillus radiodurans sp. nov., isolated from the southeastern edge of Tengger Desert.</title>
        <authorList>
            <person name="Zhang G."/>
        </authorList>
    </citation>
    <scope>NUCLEOTIDE SEQUENCE [LARGE SCALE GENOMIC DNA]</scope>
    <source>
        <strain evidence="2 3">DT7-4</strain>
    </source>
</reference>
<name>A0ABS7D989_9BACL</name>
<organism evidence="2 3">
    <name type="scientific">Paenibacillus oenotherae</name>
    <dbReference type="NCBI Taxonomy" id="1435645"/>
    <lineage>
        <taxon>Bacteria</taxon>
        <taxon>Bacillati</taxon>
        <taxon>Bacillota</taxon>
        <taxon>Bacilli</taxon>
        <taxon>Bacillales</taxon>
        <taxon>Paenibacillaceae</taxon>
        <taxon>Paenibacillus</taxon>
    </lineage>
</organism>
<proteinExistence type="predicted"/>
<protein>
    <submittedName>
        <fullName evidence="2">C39 family peptidase</fullName>
    </submittedName>
</protein>
<comment type="caution">
    <text evidence="2">The sequence shown here is derived from an EMBL/GenBank/DDBJ whole genome shotgun (WGS) entry which is preliminary data.</text>
</comment>
<gene>
    <name evidence="2" type="ORF">K0T92_17300</name>
</gene>
<dbReference type="RefSeq" id="WP_219873729.1">
    <property type="nucleotide sequence ID" value="NZ_JAHZIJ010000013.1"/>
</dbReference>
<dbReference type="InterPro" id="IPR039564">
    <property type="entry name" value="Peptidase_C39-like"/>
</dbReference>
<evidence type="ECO:0000259" key="1">
    <source>
        <dbReference type="Pfam" id="PF13529"/>
    </source>
</evidence>
<evidence type="ECO:0000313" key="2">
    <source>
        <dbReference type="EMBL" id="MBW7476493.1"/>
    </source>
</evidence>
<dbReference type="Pfam" id="PF13529">
    <property type="entry name" value="Peptidase_C39_2"/>
    <property type="match status" value="1"/>
</dbReference>
<feature type="domain" description="Peptidase C39-like" evidence="1">
    <location>
        <begin position="26"/>
        <end position="146"/>
    </location>
</feature>
<accession>A0ABS7D989</accession>
<evidence type="ECO:0000313" key="3">
    <source>
        <dbReference type="Proteomes" id="UP000812277"/>
    </source>
</evidence>
<sequence>MRELTVETAANPSMQHELISVAPMECIPSSVMTMLKAKGYNPELFLIDYWNLNYYNRSKIVISAKKTINVKNLKKVYGIDVVYVHGDKRALAESIMSGNSILYECKSSRLHFFPESLMTHEDSGFNHFIIVHGYDEGTEDFYVMDPVADFQGTMTYDELVGAGLYNGRLYYFDFRFPSSFIPPSPKDMLSYAVTQNYNYHVHNTFASGVNVLRRFNREVSDPDIADRSIQKWVEQNNITLVSIIRMRKRVWESLCSLGVLNDDAVAMLSGKVDRIMTQWKSLNFLLTKYRFKQTPTVIESISNKVEDIIQSEKDFLIELYEMGR</sequence>